<proteinExistence type="predicted"/>
<dbReference type="Proteomes" id="UP000018745">
    <property type="component" value="Chromosome"/>
</dbReference>
<sequence length="268" mass="30650">MLSFNLLSKSSLALCALVGGAGVAYGLTNSSTKNYINHLSKQSFIEKPKSENVLTPLTLKANEVSFSNQEESPEKHTLSRGEKNPTQLRVNSLDNKQDSDQKLKNEDQRTLSKDPNSKTREQKERENNFDITQNPPIIVEKNPDIESSYPPIDELSKNNSLSKNYFIKGEEDFLEEEEWTANECEWLGSGLEVKLKCQWTNGEIYSKSREVIFHFSEKDIIIIHQLNNSDIRDQNTKIYFDPSLDGGELTLIFKSYETIKVRLEHKIS</sequence>
<name>A0ABN4BLI4_9MOLU</name>
<evidence type="ECO:0000256" key="1">
    <source>
        <dbReference type="SAM" id="MobiDB-lite"/>
    </source>
</evidence>
<evidence type="ECO:0000313" key="3">
    <source>
        <dbReference type="EMBL" id="AHC40271.1"/>
    </source>
</evidence>
<feature type="region of interest" description="Disordered" evidence="1">
    <location>
        <begin position="66"/>
        <end position="135"/>
    </location>
</feature>
<protein>
    <submittedName>
        <fullName evidence="3">Uncharacterized protein</fullName>
    </submittedName>
</protein>
<feature type="compositionally biased region" description="Basic and acidic residues" evidence="1">
    <location>
        <begin position="72"/>
        <end position="83"/>
    </location>
</feature>
<keyword evidence="4" id="KW-1185">Reference proteome</keyword>
<keyword evidence="2" id="KW-0732">Signal</keyword>
<feature type="compositionally biased region" description="Polar residues" evidence="1">
    <location>
        <begin position="84"/>
        <end position="94"/>
    </location>
</feature>
<gene>
    <name evidence="3" type="ORF">OVS_02040</name>
</gene>
<reference evidence="3 4" key="1">
    <citation type="journal article" date="2014" name="Genome Announc.">
        <title>Complete Genome Sequence of Mycoplasma ovis Strain Michigan, a Hemoplasma of Sheep with Two Distinct 16S rRNA Genes.</title>
        <authorList>
            <person name="Deshuillers P.L."/>
            <person name="Santos A.P."/>
            <person name="do Nascimento N.C."/>
            <person name="Hampel J.A."/>
            <person name="Bergin I.L."/>
            <person name="Dyson M.C."/>
            <person name="Messick J.B."/>
        </authorList>
    </citation>
    <scope>NUCLEOTIDE SEQUENCE [LARGE SCALE GENOMIC DNA]</scope>
    <source>
        <strain evidence="3 4">Michigan</strain>
    </source>
</reference>
<feature type="compositionally biased region" description="Basic and acidic residues" evidence="1">
    <location>
        <begin position="95"/>
        <end position="128"/>
    </location>
</feature>
<dbReference type="EMBL" id="CP006935">
    <property type="protein sequence ID" value="AHC40271.1"/>
    <property type="molecule type" value="Genomic_DNA"/>
</dbReference>
<accession>A0ABN4BLI4</accession>
<evidence type="ECO:0000256" key="2">
    <source>
        <dbReference type="SAM" id="SignalP"/>
    </source>
</evidence>
<feature type="signal peptide" evidence="2">
    <location>
        <begin position="1"/>
        <end position="26"/>
    </location>
</feature>
<organism evidence="3 4">
    <name type="scientific">Mycoplasma ovis str. Michigan</name>
    <dbReference type="NCBI Taxonomy" id="1415773"/>
    <lineage>
        <taxon>Bacteria</taxon>
        <taxon>Bacillati</taxon>
        <taxon>Mycoplasmatota</taxon>
        <taxon>Mollicutes</taxon>
        <taxon>Mycoplasmataceae</taxon>
        <taxon>Mycoplasma</taxon>
    </lineage>
</organism>
<dbReference type="RefSeq" id="WP_024071190.1">
    <property type="nucleotide sequence ID" value="NC_023062.1"/>
</dbReference>
<evidence type="ECO:0000313" key="4">
    <source>
        <dbReference type="Proteomes" id="UP000018745"/>
    </source>
</evidence>
<feature type="chain" id="PRO_5045822839" evidence="2">
    <location>
        <begin position="27"/>
        <end position="268"/>
    </location>
</feature>